<proteinExistence type="inferred from homology"/>
<evidence type="ECO:0000256" key="6">
    <source>
        <dbReference type="ARBA" id="ARBA00023295"/>
    </source>
</evidence>
<reference evidence="11" key="2">
    <citation type="submission" date="2025-08" db="UniProtKB">
        <authorList>
            <consortium name="RefSeq"/>
        </authorList>
    </citation>
    <scope>IDENTIFICATION</scope>
    <source>
        <tissue evidence="11">Leaf</tissue>
    </source>
</reference>
<dbReference type="InterPro" id="IPR000743">
    <property type="entry name" value="Glyco_hydro_28"/>
</dbReference>
<evidence type="ECO:0000256" key="2">
    <source>
        <dbReference type="ARBA" id="ARBA00008834"/>
    </source>
</evidence>
<protein>
    <submittedName>
        <fullName evidence="11">Probable polygalacturonase At3g15720</fullName>
    </submittedName>
</protein>
<sequence length="440" mass="47757">MVFILPKSPIGKLDIKKEHFPKDYRLALLIIVYVATSLLVSSHGGRVRVLGDGSSIFSVLDYGAVGDGKQDDTQAFSKAWTNVCNAIGNTPTLVVPQGKTFLLNSIKFKGPCKSPDIHFQIEGDIVAHNDISEWENCEDNTWIYFAYIDNLFVQGQGSIDGRGSIWWKNAPLLTNRDTHATINEETNSCNRPTALRFLRCYGLQVRGTTHKNSPGNHITLAGTNNSTISNINIFAPKDSPNTDGIDISSTNHLNILNSVIETGDDCIAIGSNTTWINIANVTCGPGHGISVGSLGEDGAQAKVEEIHVSNCTFNNTSNGARIKTWQGGSGYARKITYDNIILIDAKNPIIIDQYYCNGDKNCKTQASAVAITDVKFSEFRGTSASEAAITLNCSQVSPCNTIVMETIDITTSDRTKILTSKCENAHPLQNSVVPLVHCAK</sequence>
<name>A0ABM3RGN5_SPIOL</name>
<comment type="similarity">
    <text evidence="2 9">Belongs to the glycosyl hydrolase 28 family.</text>
</comment>
<dbReference type="SUPFAM" id="SSF51126">
    <property type="entry name" value="Pectin lyase-like"/>
    <property type="match status" value="1"/>
</dbReference>
<keyword evidence="5 9" id="KW-0378">Hydrolase</keyword>
<dbReference type="RefSeq" id="XP_056694777.1">
    <property type="nucleotide sequence ID" value="XM_056838799.1"/>
</dbReference>
<dbReference type="InterPro" id="IPR012334">
    <property type="entry name" value="Pectin_lyas_fold"/>
</dbReference>
<feature type="active site" evidence="8">
    <location>
        <position position="287"/>
    </location>
</feature>
<dbReference type="GeneID" id="110802020"/>
<dbReference type="SMART" id="SM00710">
    <property type="entry name" value="PbH1"/>
    <property type="match status" value="4"/>
</dbReference>
<evidence type="ECO:0000256" key="4">
    <source>
        <dbReference type="ARBA" id="ARBA00022525"/>
    </source>
</evidence>
<evidence type="ECO:0000256" key="3">
    <source>
        <dbReference type="ARBA" id="ARBA00022512"/>
    </source>
</evidence>
<comment type="subcellular location">
    <subcellularLocation>
        <location evidence="1">Secreted</location>
        <location evidence="1">Cell wall</location>
    </subcellularLocation>
</comment>
<evidence type="ECO:0000313" key="10">
    <source>
        <dbReference type="Proteomes" id="UP000813463"/>
    </source>
</evidence>
<dbReference type="Proteomes" id="UP000813463">
    <property type="component" value="Chromosome 3"/>
</dbReference>
<dbReference type="PROSITE" id="PS00502">
    <property type="entry name" value="POLYGALACTURONASE"/>
    <property type="match status" value="1"/>
</dbReference>
<evidence type="ECO:0000256" key="5">
    <source>
        <dbReference type="ARBA" id="ARBA00022801"/>
    </source>
</evidence>
<evidence type="ECO:0000256" key="7">
    <source>
        <dbReference type="ARBA" id="ARBA00023316"/>
    </source>
</evidence>
<keyword evidence="7" id="KW-0961">Cell wall biogenesis/degradation</keyword>
<dbReference type="PANTHER" id="PTHR31375">
    <property type="match status" value="1"/>
</dbReference>
<organism evidence="10 11">
    <name type="scientific">Spinacia oleracea</name>
    <name type="common">Spinach</name>
    <dbReference type="NCBI Taxonomy" id="3562"/>
    <lineage>
        <taxon>Eukaryota</taxon>
        <taxon>Viridiplantae</taxon>
        <taxon>Streptophyta</taxon>
        <taxon>Embryophyta</taxon>
        <taxon>Tracheophyta</taxon>
        <taxon>Spermatophyta</taxon>
        <taxon>Magnoliopsida</taxon>
        <taxon>eudicotyledons</taxon>
        <taxon>Gunneridae</taxon>
        <taxon>Pentapetalae</taxon>
        <taxon>Caryophyllales</taxon>
        <taxon>Chenopodiaceae</taxon>
        <taxon>Chenopodioideae</taxon>
        <taxon>Anserineae</taxon>
        <taxon>Spinacia</taxon>
    </lineage>
</organism>
<keyword evidence="6 9" id="KW-0326">Glycosidase</keyword>
<keyword evidence="3" id="KW-0134">Cell wall</keyword>
<dbReference type="Pfam" id="PF00295">
    <property type="entry name" value="Glyco_hydro_28"/>
    <property type="match status" value="1"/>
</dbReference>
<keyword evidence="10" id="KW-1185">Reference proteome</keyword>
<keyword evidence="4" id="KW-0964">Secreted</keyword>
<accession>A0ABM3RGN5</accession>
<evidence type="ECO:0000256" key="8">
    <source>
        <dbReference type="PROSITE-ProRule" id="PRU10052"/>
    </source>
</evidence>
<dbReference type="Gene3D" id="2.160.20.10">
    <property type="entry name" value="Single-stranded right-handed beta-helix, Pectin lyase-like"/>
    <property type="match status" value="1"/>
</dbReference>
<reference evidence="10" key="1">
    <citation type="journal article" date="2021" name="Nat. Commun.">
        <title>Genomic analyses provide insights into spinach domestication and the genetic basis of agronomic traits.</title>
        <authorList>
            <person name="Cai X."/>
            <person name="Sun X."/>
            <person name="Xu C."/>
            <person name="Sun H."/>
            <person name="Wang X."/>
            <person name="Ge C."/>
            <person name="Zhang Z."/>
            <person name="Wang Q."/>
            <person name="Fei Z."/>
            <person name="Jiao C."/>
            <person name="Wang Q."/>
        </authorList>
    </citation>
    <scope>NUCLEOTIDE SEQUENCE [LARGE SCALE GENOMIC DNA]</scope>
    <source>
        <strain evidence="10">cv. Varoflay</strain>
    </source>
</reference>
<evidence type="ECO:0000256" key="9">
    <source>
        <dbReference type="RuleBase" id="RU361169"/>
    </source>
</evidence>
<evidence type="ECO:0000256" key="1">
    <source>
        <dbReference type="ARBA" id="ARBA00004191"/>
    </source>
</evidence>
<evidence type="ECO:0000313" key="11">
    <source>
        <dbReference type="RefSeq" id="XP_056694777.1"/>
    </source>
</evidence>
<gene>
    <name evidence="11" type="primary">LOC110802020</name>
</gene>
<dbReference type="InterPro" id="IPR011050">
    <property type="entry name" value="Pectin_lyase_fold/virulence"/>
</dbReference>
<dbReference type="InterPro" id="IPR006626">
    <property type="entry name" value="PbH1"/>
</dbReference>